<dbReference type="Proteomes" id="UP000025947">
    <property type="component" value="Unassembled WGS sequence"/>
</dbReference>
<dbReference type="SUPFAM" id="SSF140459">
    <property type="entry name" value="PE/PPE dimer-like"/>
    <property type="match status" value="1"/>
</dbReference>
<reference evidence="4 5" key="1">
    <citation type="submission" date="2014-04" db="EMBL/GenBank/DDBJ databases">
        <title>The Genome Sequence of Mycobacterium tuberculosis TKK-01-0051.</title>
        <authorList>
            <consortium name="The Broad Institute Genomics Platform"/>
            <consortium name="The Broad Institute Genome Sequencing Center for Infectious Disease"/>
            <person name="Earl A.M."/>
            <person name="Cohen K."/>
            <person name="Pym A."/>
            <person name="Bishai W."/>
            <person name="Maharaj K."/>
            <person name="Desjardins C."/>
            <person name="Abeel T."/>
            <person name="Young S."/>
            <person name="Zeng Q."/>
            <person name="Gargeya S."/>
            <person name="Abouelleil A."/>
            <person name="Alvarado L."/>
            <person name="Chapman S.B."/>
            <person name="Gainer-Dewar J."/>
            <person name="Goldberg J."/>
            <person name="Griggs A."/>
            <person name="Gujja S."/>
            <person name="Hansen M."/>
            <person name="Howarth C."/>
            <person name="Imamovic A."/>
            <person name="Larimer J."/>
            <person name="Murphy C."/>
            <person name="Naylor J."/>
            <person name="Pearson M."/>
            <person name="Poon T.W."/>
            <person name="Priest M."/>
            <person name="Roberts A."/>
            <person name="Saif S."/>
            <person name="Shea T."/>
            <person name="Sykes S."/>
            <person name="Wortman J."/>
            <person name="Nusbaum C."/>
            <person name="Birren B."/>
        </authorList>
    </citation>
    <scope>NUCLEOTIDE SEQUENCE [LARGE SCALE GENOMIC DNA]</scope>
    <source>
        <strain evidence="4 5">TKK-01-0051</strain>
    </source>
</reference>
<comment type="similarity">
    <text evidence="1">Belongs to the mycobacterial PPE family.</text>
</comment>
<comment type="caution">
    <text evidence="4">The sequence shown here is derived from an EMBL/GenBank/DDBJ whole genome shotgun (WGS) entry which is preliminary data.</text>
</comment>
<dbReference type="InterPro" id="IPR000030">
    <property type="entry name" value="PPE_dom"/>
</dbReference>
<protein>
    <recommendedName>
        <fullName evidence="6">PPE family domain-containing protein</fullName>
    </recommendedName>
</protein>
<evidence type="ECO:0000259" key="3">
    <source>
        <dbReference type="Pfam" id="PF12484"/>
    </source>
</evidence>
<dbReference type="HOGENOM" id="CLU_000243_0_0_11"/>
<dbReference type="Gene3D" id="1.20.1260.20">
    <property type="entry name" value="PPE superfamily"/>
    <property type="match status" value="1"/>
</dbReference>
<dbReference type="PANTHER" id="PTHR46766">
    <property type="entry name" value="GLUTAMINE-RICH PROTEIN 2"/>
    <property type="match status" value="1"/>
</dbReference>
<evidence type="ECO:0000259" key="2">
    <source>
        <dbReference type="Pfam" id="PF00823"/>
    </source>
</evidence>
<evidence type="ECO:0000256" key="1">
    <source>
        <dbReference type="ARBA" id="ARBA00010652"/>
    </source>
</evidence>
<organism evidence="4 5">
    <name type="scientific">Mycobacterium [tuberculosis] TKK-01-0051</name>
    <dbReference type="NCBI Taxonomy" id="1324261"/>
    <lineage>
        <taxon>Bacteria</taxon>
        <taxon>Bacillati</taxon>
        <taxon>Actinomycetota</taxon>
        <taxon>Actinomycetes</taxon>
        <taxon>Mycobacteriales</taxon>
        <taxon>Mycobacteriaceae</taxon>
        <taxon>Mycobacterium</taxon>
        <taxon>Mycobacterium avium complex (MAC)</taxon>
    </lineage>
</organism>
<proteinExistence type="inferred from homology"/>
<name>A0A051UHU4_9MYCO</name>
<dbReference type="PATRIC" id="fig|1324261.3.peg.1055"/>
<dbReference type="FunFam" id="1.20.1260.20:FF:000001">
    <property type="entry name" value="PPE family protein PPE41"/>
    <property type="match status" value="1"/>
</dbReference>
<dbReference type="AlphaFoldDB" id="A0A051UHU4"/>
<dbReference type="Pfam" id="PF00823">
    <property type="entry name" value="PPE"/>
    <property type="match status" value="1"/>
</dbReference>
<dbReference type="InterPro" id="IPR022171">
    <property type="entry name" value="PPE_C"/>
</dbReference>
<accession>A0A051UHU4</accession>
<dbReference type="GO" id="GO:0052572">
    <property type="term" value="P:response to host immune response"/>
    <property type="evidence" value="ECO:0007669"/>
    <property type="project" value="TreeGrafter"/>
</dbReference>
<keyword evidence="5" id="KW-1185">Reference proteome</keyword>
<evidence type="ECO:0000313" key="5">
    <source>
        <dbReference type="Proteomes" id="UP000025947"/>
    </source>
</evidence>
<dbReference type="EMBL" id="JLXW01000002">
    <property type="protein sequence ID" value="KBZ68488.1"/>
    <property type="molecule type" value="Genomic_DNA"/>
</dbReference>
<dbReference type="PANTHER" id="PTHR46766:SF1">
    <property type="entry name" value="GLUTAMINE-RICH PROTEIN 2"/>
    <property type="match status" value="1"/>
</dbReference>
<evidence type="ECO:0008006" key="6">
    <source>
        <dbReference type="Google" id="ProtNLM"/>
    </source>
</evidence>
<evidence type="ECO:0000313" key="4">
    <source>
        <dbReference type="EMBL" id="KBZ68488.1"/>
    </source>
</evidence>
<dbReference type="RefSeq" id="WP_044483738.1">
    <property type="nucleotide sequence ID" value="NZ_KK328284.1"/>
</dbReference>
<sequence>MDYALLPPEINSGRLYAGPGAGSLLAAAAGWDELAAQLHVSAASFQSVIAALTSGPWSGPSALALAAATTPCVTWLRTSAGNAELAASRAAIAAAAYETAFTLTVPPPVIAANRALLASLIASNVLGQNAAAIATVEAAYFEMWAQDAAAMYGYAASAAAATRLADFDEPREVTNPAGSAEQAAAVAKAVGNSSRTGAQDVSANATDAVPENLQTLSQPTLGNLKPIDEWISENTPFDDMASMYSKYIVPYVSSGQVGVQTAQSFGQISNGITAMSTFGKALAPAASSAAQAAGNGANALGAAGAGLGNAGSVAAGGGRAIPLGALSVPPSWAPVTAVTNPGVATLTSATAAVPHAADGVHPVPMAPFGPMAGQGVWRNLPTYGFKPSVMARPPAAG</sequence>
<dbReference type="InterPro" id="IPR038332">
    <property type="entry name" value="PPE_sf"/>
</dbReference>
<gene>
    <name evidence="4" type="ORF">K875_01038</name>
</gene>
<dbReference type="Pfam" id="PF12484">
    <property type="entry name" value="PPE-SVP"/>
    <property type="match status" value="1"/>
</dbReference>
<feature type="domain" description="PPE" evidence="2">
    <location>
        <begin position="2"/>
        <end position="164"/>
    </location>
</feature>
<feature type="domain" description="PPE family C-terminal" evidence="3">
    <location>
        <begin position="314"/>
        <end position="393"/>
    </location>
</feature>